<sequence length="134" mass="15991">MRRHVEGAKNRQDTELRRCKFCDATAKTGICVMTHTVRDHAHLMIPSELEWYRVQVDRAQRYNTQARIKMGKIFVPEPEPARQQKEAEPDLPRMTPLPPLELPVRRQPAEQHQPRGDWMYVPQYREYVCAYQEY</sequence>
<evidence type="ECO:0000256" key="1">
    <source>
        <dbReference type="SAM" id="MobiDB-lite"/>
    </source>
</evidence>
<dbReference type="AlphaFoldDB" id="A0A8R1DP67"/>
<name>A0A8R1DP67_CAEJA</name>
<proteinExistence type="predicted"/>
<evidence type="ECO:0000313" key="3">
    <source>
        <dbReference type="Proteomes" id="UP000005237"/>
    </source>
</evidence>
<feature type="compositionally biased region" description="Basic and acidic residues" evidence="1">
    <location>
        <begin position="103"/>
        <end position="112"/>
    </location>
</feature>
<organism evidence="2 3">
    <name type="scientific">Caenorhabditis japonica</name>
    <dbReference type="NCBI Taxonomy" id="281687"/>
    <lineage>
        <taxon>Eukaryota</taxon>
        <taxon>Metazoa</taxon>
        <taxon>Ecdysozoa</taxon>
        <taxon>Nematoda</taxon>
        <taxon>Chromadorea</taxon>
        <taxon>Rhabditida</taxon>
        <taxon>Rhabditina</taxon>
        <taxon>Rhabditomorpha</taxon>
        <taxon>Rhabditoidea</taxon>
        <taxon>Rhabditidae</taxon>
        <taxon>Peloderinae</taxon>
        <taxon>Caenorhabditis</taxon>
    </lineage>
</organism>
<dbReference type="Proteomes" id="UP000005237">
    <property type="component" value="Unassembled WGS sequence"/>
</dbReference>
<evidence type="ECO:0000313" key="2">
    <source>
        <dbReference type="EnsemblMetazoa" id="CJA08345a.1"/>
    </source>
</evidence>
<feature type="region of interest" description="Disordered" evidence="1">
    <location>
        <begin position="74"/>
        <end position="112"/>
    </location>
</feature>
<feature type="compositionally biased region" description="Basic and acidic residues" evidence="1">
    <location>
        <begin position="79"/>
        <end position="91"/>
    </location>
</feature>
<keyword evidence="3" id="KW-1185">Reference proteome</keyword>
<reference evidence="2" key="2">
    <citation type="submission" date="2022-06" db="UniProtKB">
        <authorList>
            <consortium name="EnsemblMetazoa"/>
        </authorList>
    </citation>
    <scope>IDENTIFICATION</scope>
    <source>
        <strain evidence="2">DF5081</strain>
    </source>
</reference>
<dbReference type="EnsemblMetazoa" id="CJA08345a.1">
    <property type="protein sequence ID" value="CJA08345a.1"/>
    <property type="gene ID" value="WBGene00127551"/>
</dbReference>
<accession>A0A8R1DP67</accession>
<protein>
    <submittedName>
        <fullName evidence="2">C2H2-type domain-containing protein</fullName>
    </submittedName>
</protein>
<reference evidence="3" key="1">
    <citation type="submission" date="2010-08" db="EMBL/GenBank/DDBJ databases">
        <authorList>
            <consortium name="Caenorhabditis japonica Sequencing Consortium"/>
            <person name="Wilson R.K."/>
        </authorList>
    </citation>
    <scope>NUCLEOTIDE SEQUENCE [LARGE SCALE GENOMIC DNA]</scope>
    <source>
        <strain evidence="3">DF5081</strain>
    </source>
</reference>